<keyword evidence="2" id="KW-1185">Reference proteome</keyword>
<evidence type="ECO:0000313" key="2">
    <source>
        <dbReference type="Proteomes" id="UP000241769"/>
    </source>
</evidence>
<evidence type="ECO:0000313" key="1">
    <source>
        <dbReference type="EMBL" id="PRP73878.1"/>
    </source>
</evidence>
<dbReference type="InParanoid" id="A0A2P6MQ89"/>
<gene>
    <name evidence="1" type="ORF">PROFUN_16496</name>
</gene>
<comment type="caution">
    <text evidence="1">The sequence shown here is derived from an EMBL/GenBank/DDBJ whole genome shotgun (WGS) entry which is preliminary data.</text>
</comment>
<accession>A0A2P6MQ89</accession>
<name>A0A2P6MQ89_9EUKA</name>
<protein>
    <submittedName>
        <fullName evidence="1">Uncharacterized protein</fullName>
    </submittedName>
</protein>
<dbReference type="Proteomes" id="UP000241769">
    <property type="component" value="Unassembled WGS sequence"/>
</dbReference>
<sequence length="161" mass="18236">MTSVISVYKDRVTEGIPLCFCGLRCDSLCPLILAEDTSIPTILRVGPITPRLPEIERGIVESYVIHGKAWYSQYREGNQIELSGERCSSSSSPWPRRFLSMIFGTTTRLFFRSQQGFFTLRLICIPGASCRFFSNWRRNISTSVSQSSHRSKAALSLIEPY</sequence>
<proteinExistence type="predicted"/>
<reference evidence="1 2" key="1">
    <citation type="journal article" date="2018" name="Genome Biol. Evol.">
        <title>Multiple Roots of Fruiting Body Formation in Amoebozoa.</title>
        <authorList>
            <person name="Hillmann F."/>
            <person name="Forbes G."/>
            <person name="Novohradska S."/>
            <person name="Ferling I."/>
            <person name="Riege K."/>
            <person name="Groth M."/>
            <person name="Westermann M."/>
            <person name="Marz M."/>
            <person name="Spaller T."/>
            <person name="Winckler T."/>
            <person name="Schaap P."/>
            <person name="Glockner G."/>
        </authorList>
    </citation>
    <scope>NUCLEOTIDE SEQUENCE [LARGE SCALE GENOMIC DNA]</scope>
    <source>
        <strain evidence="1 2">Jena</strain>
    </source>
</reference>
<dbReference type="EMBL" id="MDYQ01000533">
    <property type="protein sequence ID" value="PRP73878.1"/>
    <property type="molecule type" value="Genomic_DNA"/>
</dbReference>
<dbReference type="AlphaFoldDB" id="A0A2P6MQ89"/>
<organism evidence="1 2">
    <name type="scientific">Planoprotostelium fungivorum</name>
    <dbReference type="NCBI Taxonomy" id="1890364"/>
    <lineage>
        <taxon>Eukaryota</taxon>
        <taxon>Amoebozoa</taxon>
        <taxon>Evosea</taxon>
        <taxon>Variosea</taxon>
        <taxon>Cavosteliida</taxon>
        <taxon>Cavosteliaceae</taxon>
        <taxon>Planoprotostelium</taxon>
    </lineage>
</organism>